<dbReference type="Proteomes" id="UP000887565">
    <property type="component" value="Unplaced"/>
</dbReference>
<dbReference type="InterPro" id="IPR029070">
    <property type="entry name" value="Chitinase_insertion_sf"/>
</dbReference>
<dbReference type="Gene3D" id="3.20.20.80">
    <property type="entry name" value="Glycosidases"/>
    <property type="match status" value="1"/>
</dbReference>
<name>A0A915KXE6_ROMCU</name>
<organism evidence="1 2">
    <name type="scientific">Romanomermis culicivorax</name>
    <name type="common">Nematode worm</name>
    <dbReference type="NCBI Taxonomy" id="13658"/>
    <lineage>
        <taxon>Eukaryota</taxon>
        <taxon>Metazoa</taxon>
        <taxon>Ecdysozoa</taxon>
        <taxon>Nematoda</taxon>
        <taxon>Enoplea</taxon>
        <taxon>Dorylaimia</taxon>
        <taxon>Mermithida</taxon>
        <taxon>Mermithoidea</taxon>
        <taxon>Mermithidae</taxon>
        <taxon>Romanomermis</taxon>
    </lineage>
</organism>
<proteinExistence type="predicted"/>
<evidence type="ECO:0000313" key="2">
    <source>
        <dbReference type="WBParaSite" id="nRc.2.0.1.t43144-RA"/>
    </source>
</evidence>
<dbReference type="WBParaSite" id="nRc.2.0.1.t43144-RA">
    <property type="protein sequence ID" value="nRc.2.0.1.t43144-RA"/>
    <property type="gene ID" value="nRc.2.0.1.g43144"/>
</dbReference>
<accession>A0A915KXE6</accession>
<evidence type="ECO:0000313" key="1">
    <source>
        <dbReference type="Proteomes" id="UP000887565"/>
    </source>
</evidence>
<protein>
    <submittedName>
        <fullName evidence="2">Uncharacterized protein</fullName>
    </submittedName>
</protein>
<reference evidence="2" key="1">
    <citation type="submission" date="2022-11" db="UniProtKB">
        <authorList>
            <consortium name="WormBaseParasite"/>
        </authorList>
    </citation>
    <scope>IDENTIFICATION</scope>
</reference>
<dbReference type="Gene3D" id="3.10.50.10">
    <property type="match status" value="1"/>
</dbReference>
<keyword evidence="1" id="KW-1185">Reference proteome</keyword>
<sequence length="92" mass="10838">MNRTSGTARYLAICQKIAKGVVREKQLYYDKKRVSPYYWYNDKTAGPQWMGFDDLHSYKTKLVRGIYSDQYRLAMLHCYWLGVSPHLSGVNH</sequence>
<dbReference type="AlphaFoldDB" id="A0A915KXE6"/>